<gene>
    <name evidence="2" type="ORF">AWC38_SpisGene3968</name>
</gene>
<keyword evidence="3" id="KW-1185">Reference proteome</keyword>
<organism evidence="2 3">
    <name type="scientific">Stylophora pistillata</name>
    <name type="common">Smooth cauliflower coral</name>
    <dbReference type="NCBI Taxonomy" id="50429"/>
    <lineage>
        <taxon>Eukaryota</taxon>
        <taxon>Metazoa</taxon>
        <taxon>Cnidaria</taxon>
        <taxon>Anthozoa</taxon>
        <taxon>Hexacorallia</taxon>
        <taxon>Scleractinia</taxon>
        <taxon>Astrocoeniina</taxon>
        <taxon>Pocilloporidae</taxon>
        <taxon>Stylophora</taxon>
    </lineage>
</organism>
<feature type="region of interest" description="Disordered" evidence="1">
    <location>
        <begin position="236"/>
        <end position="351"/>
    </location>
</feature>
<evidence type="ECO:0000256" key="1">
    <source>
        <dbReference type="SAM" id="MobiDB-lite"/>
    </source>
</evidence>
<accession>A0A2B4SRR6</accession>
<name>A0A2B4SRR6_STYPI</name>
<dbReference type="AlphaFoldDB" id="A0A2B4SRR6"/>
<evidence type="ECO:0000313" key="3">
    <source>
        <dbReference type="Proteomes" id="UP000225706"/>
    </source>
</evidence>
<sequence length="351" mass="38961">MTKRSMRKKEPFASRLVLTCLDLRRVHSHLKQGTRPSKKLTNTKDVKRYLNLVSISRDGLLVVKRDEPFAASRECIVIPRYVVDGFLTALHVKLDHPSRHQMKLISQRYFFALDLDKALDRRVDPAAGFASLYGDEILKQYGFAVELGQVKNPNKNPVAEKCVAELGDELLRICPEGGTITPLSTAVATANLNTRIRNRGLSAREMWLQRDQFTNAQIPFSDLQVVRQQHSLRVPDLTETTPNLSCRYGTDSYPEDIDEEPLTSGYVDEVPAHVPTSQSTPNPAPTLFHSERATPPDSQTDSSPVAESSSPTGGSVSDDIDAPISESAFSSGPRRSSSPTRPPAYLKDYVT</sequence>
<feature type="compositionally biased region" description="Low complexity" evidence="1">
    <location>
        <begin position="325"/>
        <end position="339"/>
    </location>
</feature>
<comment type="caution">
    <text evidence="2">The sequence shown here is derived from an EMBL/GenBank/DDBJ whole genome shotgun (WGS) entry which is preliminary data.</text>
</comment>
<dbReference type="EMBL" id="LSMT01000039">
    <property type="protein sequence ID" value="PFX31222.1"/>
    <property type="molecule type" value="Genomic_DNA"/>
</dbReference>
<proteinExistence type="predicted"/>
<evidence type="ECO:0000313" key="2">
    <source>
        <dbReference type="EMBL" id="PFX31222.1"/>
    </source>
</evidence>
<dbReference type="Proteomes" id="UP000225706">
    <property type="component" value="Unassembled WGS sequence"/>
</dbReference>
<protein>
    <submittedName>
        <fullName evidence="2">Uncharacterized protein</fullName>
    </submittedName>
</protein>
<reference evidence="3" key="1">
    <citation type="journal article" date="2017" name="bioRxiv">
        <title>Comparative analysis of the genomes of Stylophora pistillata and Acropora digitifera provides evidence for extensive differences between species of corals.</title>
        <authorList>
            <person name="Voolstra C.R."/>
            <person name="Li Y."/>
            <person name="Liew Y.J."/>
            <person name="Baumgarten S."/>
            <person name="Zoccola D."/>
            <person name="Flot J.-F."/>
            <person name="Tambutte S."/>
            <person name="Allemand D."/>
            <person name="Aranda M."/>
        </authorList>
    </citation>
    <scope>NUCLEOTIDE SEQUENCE [LARGE SCALE GENOMIC DNA]</scope>
</reference>
<feature type="compositionally biased region" description="Polar residues" evidence="1">
    <location>
        <begin position="296"/>
        <end position="315"/>
    </location>
</feature>